<dbReference type="PROSITE" id="PS50040">
    <property type="entry name" value="EF1G_C"/>
    <property type="match status" value="1"/>
</dbReference>
<evidence type="ECO:0000259" key="6">
    <source>
        <dbReference type="PROSITE" id="PS50404"/>
    </source>
</evidence>
<feature type="domain" description="EF-1-gamma C-terminal" evidence="5">
    <location>
        <begin position="257"/>
        <end position="414"/>
    </location>
</feature>
<dbReference type="PROSITE" id="PS50404">
    <property type="entry name" value="GST_NTER"/>
    <property type="match status" value="1"/>
</dbReference>
<dbReference type="PROSITE" id="PS50405">
    <property type="entry name" value="GST_CTER"/>
    <property type="match status" value="1"/>
</dbReference>
<evidence type="ECO:0000256" key="3">
    <source>
        <dbReference type="PROSITE-ProRule" id="PRU00519"/>
    </source>
</evidence>
<protein>
    <recommendedName>
        <fullName evidence="10">Elongation factor 1-gamma</fullName>
    </recommendedName>
</protein>
<dbReference type="SMART" id="SM01183">
    <property type="entry name" value="EF1G"/>
    <property type="match status" value="1"/>
</dbReference>
<dbReference type="InterPro" id="IPR036282">
    <property type="entry name" value="Glutathione-S-Trfase_C_sf"/>
</dbReference>
<sequence>MTNFGKIYTAVTPTNYRLQKLTVLKSLTGFGPETTPEFTFETIKTPEFLEKFPVGKVPGFIKDDFKLFDSSAILMYVASKIPNTTLLGKNEEESALIQQFMFFTEAEIMPAASNIYYPARGMGPYNKPVAQHHEAALKRYLAALNTILLDRTYLVGERLTVADINLVCGLSFIMRCIADPAHRKEIRNVTRYFKTMIGKKGFKEVFGDFEYCKETVKPEVKAKEPKKKEQKQPKKAEKAPKPKADEEEEEKPPAPKPKSELDLLPKSSFDLEDWKRFYSNNDTKPTAMDYFWQHFDPEGYSIYKVDYKYNDELTLVFMSNNLVGGFFNRLESARKYAFGVLLTLGVNNDNMITGYFVIRGSKVPFEVTDAPDYESFNFTKVDHTDPKVREEVGDVFAWEGPSLPKPFADGKAFK</sequence>
<gene>
    <name evidence="8" type="ORF">BB559_000915</name>
</gene>
<dbReference type="Gene3D" id="1.20.1050.10">
    <property type="match status" value="1"/>
</dbReference>
<dbReference type="SUPFAM" id="SSF89942">
    <property type="entry name" value="eEF1-gamma domain"/>
    <property type="match status" value="1"/>
</dbReference>
<dbReference type="InterPro" id="IPR050802">
    <property type="entry name" value="EF-GSTs"/>
</dbReference>
<evidence type="ECO:0000256" key="4">
    <source>
        <dbReference type="SAM" id="MobiDB-lite"/>
    </source>
</evidence>
<dbReference type="PANTHER" id="PTHR43986:SF1">
    <property type="entry name" value="ELONGATION FACTOR 1-GAMMA"/>
    <property type="match status" value="1"/>
</dbReference>
<dbReference type="SUPFAM" id="SSF47616">
    <property type="entry name" value="GST C-terminal domain-like"/>
    <property type="match status" value="1"/>
</dbReference>
<dbReference type="OrthoDB" id="249703at2759"/>
<feature type="compositionally biased region" description="Basic and acidic residues" evidence="4">
    <location>
        <begin position="251"/>
        <end position="262"/>
    </location>
</feature>
<dbReference type="CDD" id="cd03181">
    <property type="entry name" value="GST_C_EF1Bgamma_like"/>
    <property type="match status" value="1"/>
</dbReference>
<feature type="region of interest" description="Disordered" evidence="4">
    <location>
        <begin position="220"/>
        <end position="262"/>
    </location>
</feature>
<dbReference type="EMBL" id="MBFT01000049">
    <property type="protein sequence ID" value="PVU99204.1"/>
    <property type="molecule type" value="Genomic_DNA"/>
</dbReference>
<dbReference type="GO" id="GO:0003746">
    <property type="term" value="F:translation elongation factor activity"/>
    <property type="evidence" value="ECO:0007669"/>
    <property type="project" value="UniProtKB-UniRule"/>
</dbReference>
<dbReference type="InterPro" id="IPR036433">
    <property type="entry name" value="EF1B_G_C_sf"/>
</dbReference>
<feature type="domain" description="GST N-terminal" evidence="6">
    <location>
        <begin position="1"/>
        <end position="85"/>
    </location>
</feature>
<organism evidence="8 9">
    <name type="scientific">Furculomyces boomerangus</name>
    <dbReference type="NCBI Taxonomy" id="61424"/>
    <lineage>
        <taxon>Eukaryota</taxon>
        <taxon>Fungi</taxon>
        <taxon>Fungi incertae sedis</taxon>
        <taxon>Zoopagomycota</taxon>
        <taxon>Kickxellomycotina</taxon>
        <taxon>Harpellomycetes</taxon>
        <taxon>Harpellales</taxon>
        <taxon>Harpellaceae</taxon>
        <taxon>Furculomyces</taxon>
    </lineage>
</organism>
<evidence type="ECO:0000256" key="2">
    <source>
        <dbReference type="ARBA" id="ARBA00022917"/>
    </source>
</evidence>
<dbReference type="Pfam" id="PF02798">
    <property type="entry name" value="GST_N"/>
    <property type="match status" value="1"/>
</dbReference>
<name>A0A2T9Z3T0_9FUNG</name>
<dbReference type="InterPro" id="IPR040079">
    <property type="entry name" value="Glutathione_S-Trfase"/>
</dbReference>
<dbReference type="Gene3D" id="3.30.70.1010">
    <property type="entry name" value="Translation elongation factor EF1B, gamma chain, conserved domain"/>
    <property type="match status" value="1"/>
</dbReference>
<dbReference type="GO" id="GO:0005634">
    <property type="term" value="C:nucleus"/>
    <property type="evidence" value="ECO:0007669"/>
    <property type="project" value="TreeGrafter"/>
</dbReference>
<proteinExistence type="predicted"/>
<dbReference type="SFLD" id="SFLDS00019">
    <property type="entry name" value="Glutathione_Transferase_(cytos"/>
    <property type="match status" value="1"/>
</dbReference>
<dbReference type="GO" id="GO:0005737">
    <property type="term" value="C:cytoplasm"/>
    <property type="evidence" value="ECO:0007669"/>
    <property type="project" value="TreeGrafter"/>
</dbReference>
<keyword evidence="1 3" id="KW-0251">Elongation factor</keyword>
<accession>A0A2T9Z3T0</accession>
<comment type="caution">
    <text evidence="8">The sequence shown here is derived from an EMBL/GenBank/DDBJ whole genome shotgun (WGS) entry which is preliminary data.</text>
</comment>
<dbReference type="Gene3D" id="3.40.30.10">
    <property type="entry name" value="Glutaredoxin"/>
    <property type="match status" value="1"/>
</dbReference>
<dbReference type="FunFam" id="3.30.70.1010:FF:000001">
    <property type="entry name" value="Elongation factor 1-gamma 1"/>
    <property type="match status" value="1"/>
</dbReference>
<feature type="compositionally biased region" description="Basic and acidic residues" evidence="4">
    <location>
        <begin position="220"/>
        <end position="244"/>
    </location>
</feature>
<dbReference type="Pfam" id="PF00647">
    <property type="entry name" value="EF1G"/>
    <property type="match status" value="1"/>
</dbReference>
<dbReference type="InterPro" id="IPR004045">
    <property type="entry name" value="Glutathione_S-Trfase_N"/>
</dbReference>
<evidence type="ECO:0000259" key="5">
    <source>
        <dbReference type="PROSITE" id="PS50040"/>
    </source>
</evidence>
<dbReference type="FunFam" id="1.20.1050.10:FF:000006">
    <property type="entry name" value="Elongation factor 1 gamma"/>
    <property type="match status" value="1"/>
</dbReference>
<dbReference type="SFLD" id="SFLDG00358">
    <property type="entry name" value="Main_(cytGST)"/>
    <property type="match status" value="1"/>
</dbReference>
<keyword evidence="2 3" id="KW-0648">Protein biosynthesis</keyword>
<dbReference type="InterPro" id="IPR004046">
    <property type="entry name" value="GST_C"/>
</dbReference>
<dbReference type="Proteomes" id="UP000245699">
    <property type="component" value="Unassembled WGS sequence"/>
</dbReference>
<evidence type="ECO:0000313" key="8">
    <source>
        <dbReference type="EMBL" id="PVU99204.1"/>
    </source>
</evidence>
<keyword evidence="9" id="KW-1185">Reference proteome</keyword>
<reference evidence="8 9" key="1">
    <citation type="journal article" date="2018" name="MBio">
        <title>Comparative Genomics Reveals the Core Gene Toolbox for the Fungus-Insect Symbiosis.</title>
        <authorList>
            <person name="Wang Y."/>
            <person name="Stata M."/>
            <person name="Wang W."/>
            <person name="Stajich J.E."/>
            <person name="White M.M."/>
            <person name="Moncalvo J.M."/>
        </authorList>
    </citation>
    <scope>NUCLEOTIDE SEQUENCE [LARGE SCALE GENOMIC DNA]</scope>
    <source>
        <strain evidence="8 9">AUS-77-4</strain>
    </source>
</reference>
<dbReference type="InterPro" id="IPR001662">
    <property type="entry name" value="EF1B_G_C"/>
</dbReference>
<dbReference type="InterPro" id="IPR036249">
    <property type="entry name" value="Thioredoxin-like_sf"/>
</dbReference>
<evidence type="ECO:0000259" key="7">
    <source>
        <dbReference type="PROSITE" id="PS50405"/>
    </source>
</evidence>
<dbReference type="InterPro" id="IPR010987">
    <property type="entry name" value="Glutathione-S-Trfase_C-like"/>
</dbReference>
<dbReference type="SUPFAM" id="SSF52833">
    <property type="entry name" value="Thioredoxin-like"/>
    <property type="match status" value="1"/>
</dbReference>
<dbReference type="Pfam" id="PF00043">
    <property type="entry name" value="GST_C"/>
    <property type="match status" value="1"/>
</dbReference>
<evidence type="ECO:0000313" key="9">
    <source>
        <dbReference type="Proteomes" id="UP000245699"/>
    </source>
</evidence>
<evidence type="ECO:0008006" key="10">
    <source>
        <dbReference type="Google" id="ProtNLM"/>
    </source>
</evidence>
<dbReference type="AlphaFoldDB" id="A0A2T9Z3T0"/>
<dbReference type="PANTHER" id="PTHR43986">
    <property type="entry name" value="ELONGATION FACTOR 1-GAMMA"/>
    <property type="match status" value="1"/>
</dbReference>
<evidence type="ECO:0000256" key="1">
    <source>
        <dbReference type="ARBA" id="ARBA00022768"/>
    </source>
</evidence>
<dbReference type="STRING" id="61424.A0A2T9Z3T0"/>
<feature type="domain" description="GST C-terminal" evidence="7">
    <location>
        <begin position="90"/>
        <end position="219"/>
    </location>
</feature>